<dbReference type="Pfam" id="PF08879">
    <property type="entry name" value="WRC"/>
    <property type="match status" value="1"/>
</dbReference>
<dbReference type="EMBL" id="JARBHA010000002">
    <property type="protein sequence ID" value="KAJ9706359.1"/>
    <property type="molecule type" value="Genomic_DNA"/>
</dbReference>
<gene>
    <name evidence="9" type="ORF">PVL29_001734</name>
</gene>
<name>A0AA39E427_VITRO</name>
<evidence type="ECO:0000256" key="6">
    <source>
        <dbReference type="SAM" id="MobiDB-lite"/>
    </source>
</evidence>
<comment type="caution">
    <text evidence="9">The sequence shown here is derived from an EMBL/GenBank/DDBJ whole genome shotgun (WGS) entry which is preliminary data.</text>
</comment>
<keyword evidence="5" id="KW-0010">Activator</keyword>
<evidence type="ECO:0000256" key="2">
    <source>
        <dbReference type="ARBA" id="ARBA00008122"/>
    </source>
</evidence>
<dbReference type="GO" id="GO:0006351">
    <property type="term" value="P:DNA-templated transcription"/>
    <property type="evidence" value="ECO:0007669"/>
    <property type="project" value="UniProtKB-UniRule"/>
</dbReference>
<comment type="function">
    <text evidence="5">Transcription activator.</text>
</comment>
<dbReference type="InterPro" id="IPR031137">
    <property type="entry name" value="GRF"/>
</dbReference>
<evidence type="ECO:0000256" key="4">
    <source>
        <dbReference type="PROSITE-ProRule" id="PRU01002"/>
    </source>
</evidence>
<dbReference type="PANTHER" id="PTHR31602:SF3">
    <property type="entry name" value="GROWTH-REGULATING FACTOR 8"/>
    <property type="match status" value="1"/>
</dbReference>
<feature type="region of interest" description="Disordered" evidence="6">
    <location>
        <begin position="232"/>
        <end position="252"/>
    </location>
</feature>
<dbReference type="GO" id="GO:0006355">
    <property type="term" value="P:regulation of DNA-templated transcription"/>
    <property type="evidence" value="ECO:0007669"/>
    <property type="project" value="InterPro"/>
</dbReference>
<evidence type="ECO:0000259" key="7">
    <source>
        <dbReference type="PROSITE" id="PS51666"/>
    </source>
</evidence>
<keyword evidence="5" id="KW-0804">Transcription</keyword>
<organism evidence="9 10">
    <name type="scientific">Vitis rotundifolia</name>
    <name type="common">Muscadine grape</name>
    <dbReference type="NCBI Taxonomy" id="103349"/>
    <lineage>
        <taxon>Eukaryota</taxon>
        <taxon>Viridiplantae</taxon>
        <taxon>Streptophyta</taxon>
        <taxon>Embryophyta</taxon>
        <taxon>Tracheophyta</taxon>
        <taxon>Spermatophyta</taxon>
        <taxon>Magnoliopsida</taxon>
        <taxon>eudicotyledons</taxon>
        <taxon>Gunneridae</taxon>
        <taxon>Pentapetalae</taxon>
        <taxon>rosids</taxon>
        <taxon>Vitales</taxon>
        <taxon>Vitaceae</taxon>
        <taxon>Viteae</taxon>
        <taxon>Vitis</taxon>
    </lineage>
</organism>
<feature type="compositionally biased region" description="Polar residues" evidence="6">
    <location>
        <begin position="519"/>
        <end position="529"/>
    </location>
</feature>
<keyword evidence="3 4" id="KW-0539">Nucleus</keyword>
<evidence type="ECO:0000313" key="10">
    <source>
        <dbReference type="Proteomes" id="UP001168098"/>
    </source>
</evidence>
<evidence type="ECO:0000313" key="9">
    <source>
        <dbReference type="EMBL" id="KAJ9706359.1"/>
    </source>
</evidence>
<feature type="region of interest" description="Disordered" evidence="6">
    <location>
        <begin position="494"/>
        <end position="529"/>
    </location>
</feature>
<comment type="similarity">
    <text evidence="2 5">Belongs to the GRF family.</text>
</comment>
<dbReference type="Pfam" id="PF08880">
    <property type="entry name" value="QLQ"/>
    <property type="match status" value="1"/>
</dbReference>
<proteinExistence type="inferred from homology"/>
<dbReference type="SMART" id="SM00951">
    <property type="entry name" value="QLQ"/>
    <property type="match status" value="1"/>
</dbReference>
<protein>
    <recommendedName>
        <fullName evidence="5">Growth-regulating factor</fullName>
    </recommendedName>
</protein>
<feature type="domain" description="WRC" evidence="8">
    <location>
        <begin position="182"/>
        <end position="226"/>
    </location>
</feature>
<dbReference type="PROSITE" id="PS51666">
    <property type="entry name" value="QLQ"/>
    <property type="match status" value="1"/>
</dbReference>
<evidence type="ECO:0000259" key="8">
    <source>
        <dbReference type="PROSITE" id="PS51667"/>
    </source>
</evidence>
<dbReference type="AlphaFoldDB" id="A0AA39E427"/>
<dbReference type="PANTHER" id="PTHR31602">
    <property type="entry name" value="GROWTH-REGULATING FACTOR 5"/>
    <property type="match status" value="1"/>
</dbReference>
<keyword evidence="10" id="KW-1185">Reference proteome</keyword>
<feature type="short sequence motif" description="Bipartite nuclear localization signal" evidence="4">
    <location>
        <begin position="215"/>
        <end position="222"/>
    </location>
</feature>
<dbReference type="Proteomes" id="UP001168098">
    <property type="component" value="Unassembled WGS sequence"/>
</dbReference>
<sequence length="529" mass="56503">MGSGDKGGFLERCDVSLGLKMQSSDCKRMMLMPHQYSCHYQGDGSGGGGGGGGDGGGGGGGGDGGPIFSNTSNLVASMSDIYDVVGAGAGAGAGAAVPRTLHPFTTDTSIFKSTGGMAASLRVPFTAAQWQELERQTMIYKYMMASVPIPPELLIPISRSLSDVTASHSNRSLDLRFPNNSDPEPWRCRRTDGKKWRCSRDVAPDQKYCERHTHKGRPRSRKPVELHSELINSSATTTSSNKKQPLNLPADNTKSFQDRSHLLNQTEGHHTSAFTTSASAPPYGQVRCPEWFTKGDTVHQQWQQLMLQSKHGVKRNSPSCDKNVCVFKQRYDGEPLYSSSFSELSAAHGVQTQRLNHQCGLLLSPKLASFQDTNLNQGETQTARDFIDAWSTAERGGDSDINEICNSKCPVSSRGKLPLSSLTLSMCGGEGSNEKSSLHGELSPGVMDSERENGGCFKSQPLNWMNLVPWMASPPGGPLAEALCLGMASTVKPPSNAASVHGGSSSTTTTSSSSRSSCGDGNQGLNLIN</sequence>
<comment type="domain">
    <text evidence="5">The QLQ domain and WRC domain may be involved in protein-protein interaction and DNA-binding, respectively.</text>
</comment>
<evidence type="ECO:0000256" key="5">
    <source>
        <dbReference type="RuleBase" id="RU367127"/>
    </source>
</evidence>
<feature type="short sequence motif" description="Bipartite nuclear localization signal" evidence="4">
    <location>
        <begin position="187"/>
        <end position="197"/>
    </location>
</feature>
<evidence type="ECO:0000256" key="1">
    <source>
        <dbReference type="ARBA" id="ARBA00004123"/>
    </source>
</evidence>
<dbReference type="GO" id="GO:0005524">
    <property type="term" value="F:ATP binding"/>
    <property type="evidence" value="ECO:0007669"/>
    <property type="project" value="UniProtKB-UniRule"/>
</dbReference>
<dbReference type="InterPro" id="IPR014977">
    <property type="entry name" value="WRC_dom"/>
</dbReference>
<evidence type="ECO:0000256" key="3">
    <source>
        <dbReference type="ARBA" id="ARBA00023242"/>
    </source>
</evidence>
<feature type="domain" description="QLQ" evidence="7">
    <location>
        <begin position="124"/>
        <end position="159"/>
    </location>
</feature>
<reference evidence="9 10" key="1">
    <citation type="journal article" date="2023" name="BMC Biotechnol.">
        <title>Vitis rotundifolia cv Carlos genome sequencing.</title>
        <authorList>
            <person name="Huff M."/>
            <person name="Hulse-Kemp A."/>
            <person name="Scheffler B."/>
            <person name="Youngblood R."/>
            <person name="Simpson S."/>
            <person name="Babiker E."/>
            <person name="Staton M."/>
        </authorList>
    </citation>
    <scope>NUCLEOTIDE SEQUENCE [LARGE SCALE GENOMIC DNA]</scope>
    <source>
        <tissue evidence="9">Leaf</tissue>
    </source>
</reference>
<dbReference type="InterPro" id="IPR014978">
    <property type="entry name" value="Gln-Leu-Gln_QLQ"/>
</dbReference>
<dbReference type="GO" id="GO:0005634">
    <property type="term" value="C:nucleus"/>
    <property type="evidence" value="ECO:0007669"/>
    <property type="project" value="UniProtKB-SubCell"/>
</dbReference>
<feature type="compositionally biased region" description="Low complexity" evidence="6">
    <location>
        <begin position="504"/>
        <end position="517"/>
    </location>
</feature>
<dbReference type="GO" id="GO:0099402">
    <property type="term" value="P:plant organ development"/>
    <property type="evidence" value="ECO:0007669"/>
    <property type="project" value="UniProtKB-ARBA"/>
</dbReference>
<keyword evidence="5" id="KW-0805">Transcription regulation</keyword>
<comment type="subcellular location">
    <subcellularLocation>
        <location evidence="1 4 5">Nucleus</location>
    </subcellularLocation>
</comment>
<accession>A0AA39E427</accession>
<dbReference type="PROSITE" id="PS51667">
    <property type="entry name" value="WRC"/>
    <property type="match status" value="1"/>
</dbReference>